<protein>
    <submittedName>
        <fullName evidence="1">Uncharacterized protein</fullName>
    </submittedName>
</protein>
<dbReference type="Proteomes" id="UP001209878">
    <property type="component" value="Unassembled WGS sequence"/>
</dbReference>
<organism evidence="1 2">
    <name type="scientific">Ridgeia piscesae</name>
    <name type="common">Tubeworm</name>
    <dbReference type="NCBI Taxonomy" id="27915"/>
    <lineage>
        <taxon>Eukaryota</taxon>
        <taxon>Metazoa</taxon>
        <taxon>Spiralia</taxon>
        <taxon>Lophotrochozoa</taxon>
        <taxon>Annelida</taxon>
        <taxon>Polychaeta</taxon>
        <taxon>Sedentaria</taxon>
        <taxon>Canalipalpata</taxon>
        <taxon>Sabellida</taxon>
        <taxon>Siboglinidae</taxon>
        <taxon>Ridgeia</taxon>
    </lineage>
</organism>
<accession>A0AAD9L3L8</accession>
<name>A0AAD9L3L8_RIDPI</name>
<gene>
    <name evidence="1" type="ORF">NP493_372g03028</name>
</gene>
<dbReference type="AlphaFoldDB" id="A0AAD9L3L8"/>
<evidence type="ECO:0000313" key="2">
    <source>
        <dbReference type="Proteomes" id="UP001209878"/>
    </source>
</evidence>
<sequence length="112" mass="12713">MTTNPHIYTYCCVPTPSTKITQVTIHTMKAVPGIRLNCPLKRAGFLLTRDGIASSYLQSCNAWQCWICLAVNRTNQYFTVPTKTARTQSGLSLLVNILWKISVFKRLRQFTT</sequence>
<keyword evidence="2" id="KW-1185">Reference proteome</keyword>
<evidence type="ECO:0000313" key="1">
    <source>
        <dbReference type="EMBL" id="KAK2181995.1"/>
    </source>
</evidence>
<dbReference type="EMBL" id="JAODUO010000371">
    <property type="protein sequence ID" value="KAK2181995.1"/>
    <property type="molecule type" value="Genomic_DNA"/>
</dbReference>
<reference evidence="1" key="1">
    <citation type="journal article" date="2023" name="Mol. Biol. Evol.">
        <title>Third-Generation Sequencing Reveals the Adaptive Role of the Epigenome in Three Deep-Sea Polychaetes.</title>
        <authorList>
            <person name="Perez M."/>
            <person name="Aroh O."/>
            <person name="Sun Y."/>
            <person name="Lan Y."/>
            <person name="Juniper S.K."/>
            <person name="Young C.R."/>
            <person name="Angers B."/>
            <person name="Qian P.Y."/>
        </authorList>
    </citation>
    <scope>NUCLEOTIDE SEQUENCE</scope>
    <source>
        <strain evidence="1">R07B-5</strain>
    </source>
</reference>
<comment type="caution">
    <text evidence="1">The sequence shown here is derived from an EMBL/GenBank/DDBJ whole genome shotgun (WGS) entry which is preliminary data.</text>
</comment>
<proteinExistence type="predicted"/>